<evidence type="ECO:0000313" key="3">
    <source>
        <dbReference type="EMBL" id="GJD91761.1"/>
    </source>
</evidence>
<organism evidence="3 4">
    <name type="scientific">Methylobacterium hispanicum</name>
    <dbReference type="NCBI Taxonomy" id="270350"/>
    <lineage>
        <taxon>Bacteria</taxon>
        <taxon>Pseudomonadati</taxon>
        <taxon>Pseudomonadota</taxon>
        <taxon>Alphaproteobacteria</taxon>
        <taxon>Hyphomicrobiales</taxon>
        <taxon>Methylobacteriaceae</taxon>
        <taxon>Methylobacterium</taxon>
    </lineage>
</organism>
<feature type="region of interest" description="Disordered" evidence="1">
    <location>
        <begin position="129"/>
        <end position="259"/>
    </location>
</feature>
<name>A0AAV4ZT49_9HYPH</name>
<evidence type="ECO:0008006" key="5">
    <source>
        <dbReference type="Google" id="ProtNLM"/>
    </source>
</evidence>
<gene>
    <name evidence="3" type="ORF">BHAOGJBA_5314</name>
</gene>
<proteinExistence type="predicted"/>
<keyword evidence="4" id="KW-1185">Reference proteome</keyword>
<evidence type="ECO:0000256" key="2">
    <source>
        <dbReference type="SAM" id="Phobius"/>
    </source>
</evidence>
<keyword evidence="2" id="KW-1133">Transmembrane helix</keyword>
<dbReference type="AlphaFoldDB" id="A0AAV4ZT49"/>
<protein>
    <recommendedName>
        <fullName evidence="5">DUF308 domain-containing protein</fullName>
    </recommendedName>
</protein>
<evidence type="ECO:0000313" key="4">
    <source>
        <dbReference type="Proteomes" id="UP001055247"/>
    </source>
</evidence>
<feature type="compositionally biased region" description="Pro residues" evidence="1">
    <location>
        <begin position="140"/>
        <end position="150"/>
    </location>
</feature>
<dbReference type="RefSeq" id="WP_066921678.1">
    <property type="nucleotide sequence ID" value="NZ_BPQO01000031.1"/>
</dbReference>
<feature type="transmembrane region" description="Helical" evidence="2">
    <location>
        <begin position="33"/>
        <end position="59"/>
    </location>
</feature>
<sequence>MIVALFALAAAMVIGGSAAVVQGFPFVRLESGLAMVIAGSVAASAGAVLGGLGVVAVYLRRVERGLGERAVPVPTALPPFPEMPRAEAAAPRPVLPAALGGAAGLGGAALAAGGRRQAEPTFEDSLFEPAAPEPAREPELPMPGLEPKPPQTSNDHPQADQDQPLADQDLPRNLQAPPQIDEEAPPAARDPEPAAVEAPARPVEPDDGVGQDGDLFVARDAAEAEKPELRPSLDAAEVPAEEPAGPPAPEPEAPRASREVVGKYASGGNTYVMFADGSIEAETPQGRFTFASLDELKAFVDAGGERSTRGAA</sequence>
<keyword evidence="2" id="KW-0472">Membrane</keyword>
<feature type="compositionally biased region" description="Basic and acidic residues" evidence="1">
    <location>
        <begin position="220"/>
        <end position="231"/>
    </location>
</feature>
<reference evidence="3" key="1">
    <citation type="journal article" date="2016" name="Front. Microbiol.">
        <title>Genome Sequence of the Piezophilic, Mesophilic Sulfate-Reducing Bacterium Desulfovibrio indicus J2T.</title>
        <authorList>
            <person name="Cao J."/>
            <person name="Maignien L."/>
            <person name="Shao Z."/>
            <person name="Alain K."/>
            <person name="Jebbar M."/>
        </authorList>
    </citation>
    <scope>NUCLEOTIDE SEQUENCE</scope>
    <source>
        <strain evidence="3">DSM 16372</strain>
    </source>
</reference>
<reference evidence="3" key="2">
    <citation type="submission" date="2021-08" db="EMBL/GenBank/DDBJ databases">
        <authorList>
            <person name="Tani A."/>
            <person name="Ola A."/>
            <person name="Ogura Y."/>
            <person name="Katsura K."/>
            <person name="Hayashi T."/>
        </authorList>
    </citation>
    <scope>NUCLEOTIDE SEQUENCE</scope>
    <source>
        <strain evidence="3">DSM 16372</strain>
    </source>
</reference>
<keyword evidence="2" id="KW-0812">Transmembrane</keyword>
<evidence type="ECO:0000256" key="1">
    <source>
        <dbReference type="SAM" id="MobiDB-lite"/>
    </source>
</evidence>
<dbReference type="Proteomes" id="UP001055247">
    <property type="component" value="Unassembled WGS sequence"/>
</dbReference>
<dbReference type="EMBL" id="BPQO01000031">
    <property type="protein sequence ID" value="GJD91761.1"/>
    <property type="molecule type" value="Genomic_DNA"/>
</dbReference>
<comment type="caution">
    <text evidence="3">The sequence shown here is derived from an EMBL/GenBank/DDBJ whole genome shotgun (WGS) entry which is preliminary data.</text>
</comment>
<accession>A0AAV4ZT49</accession>